<proteinExistence type="predicted"/>
<comment type="caution">
    <text evidence="1">The sequence shown here is derived from an EMBL/GenBank/DDBJ whole genome shotgun (WGS) entry which is preliminary data.</text>
</comment>
<reference evidence="1 2" key="1">
    <citation type="submission" date="2015-02" db="EMBL/GenBank/DDBJ databases">
        <title>Genome Sequencing of Rickettsiales.</title>
        <authorList>
            <person name="Daugherty S.C."/>
            <person name="Su Q."/>
            <person name="Abolude K."/>
            <person name="Beier-Sexton M."/>
            <person name="Carlyon J.A."/>
            <person name="Carter R."/>
            <person name="Day N.P."/>
            <person name="Dumler S.J."/>
            <person name="Dyachenko V."/>
            <person name="Godinez A."/>
            <person name="Kurtti T.J."/>
            <person name="Lichay M."/>
            <person name="Mullins K.E."/>
            <person name="Ott S."/>
            <person name="Pappas-Brown V."/>
            <person name="Paris D.H."/>
            <person name="Patel P."/>
            <person name="Richards A.L."/>
            <person name="Sadzewicz L."/>
            <person name="Sears K."/>
            <person name="Seidman D."/>
            <person name="Sengamalay N."/>
            <person name="Stenos J."/>
            <person name="Tallon L.J."/>
            <person name="Vincent G."/>
            <person name="Fraser C.M."/>
            <person name="Munderloh U."/>
            <person name="Dunning-Hotopp J.C."/>
        </authorList>
    </citation>
    <scope>NUCLEOTIDE SEQUENCE [LARGE SCALE GENOMIC DNA]</scope>
    <source>
        <strain evidence="1 2">RML An4</strain>
    </source>
</reference>
<accession>A0A0F3QAJ3</accession>
<dbReference type="EMBL" id="LAOI01000001">
    <property type="protein sequence ID" value="KJV89191.1"/>
    <property type="molecule type" value="Genomic_DNA"/>
</dbReference>
<name>A0A0F3QAJ3_RICBE</name>
<evidence type="ECO:0000313" key="1">
    <source>
        <dbReference type="EMBL" id="KJV89191.1"/>
    </source>
</evidence>
<protein>
    <submittedName>
        <fullName evidence="1">Uncharacterized protein</fullName>
    </submittedName>
</protein>
<dbReference type="RefSeq" id="WP_041804715.1">
    <property type="nucleotide sequence ID" value="NZ_LAOI01000001.1"/>
</dbReference>
<keyword evidence="2" id="KW-1185">Reference proteome</keyword>
<evidence type="ECO:0000313" key="2">
    <source>
        <dbReference type="Proteomes" id="UP000033661"/>
    </source>
</evidence>
<dbReference type="Proteomes" id="UP000033661">
    <property type="component" value="Unassembled WGS sequence"/>
</dbReference>
<organism evidence="1 2">
    <name type="scientific">Rickettsia bellii str. RML An4</name>
    <dbReference type="NCBI Taxonomy" id="1359193"/>
    <lineage>
        <taxon>Bacteria</taxon>
        <taxon>Pseudomonadati</taxon>
        <taxon>Pseudomonadota</taxon>
        <taxon>Alphaproteobacteria</taxon>
        <taxon>Rickettsiales</taxon>
        <taxon>Rickettsiaceae</taxon>
        <taxon>Rickettsieae</taxon>
        <taxon>Rickettsia</taxon>
        <taxon>belli group</taxon>
    </lineage>
</organism>
<dbReference type="AlphaFoldDB" id="A0A0F3QAJ3"/>
<gene>
    <name evidence="1" type="ORF">RBEAN4_0161</name>
</gene>
<dbReference type="PATRIC" id="fig|1359193.3.peg.154"/>
<sequence>MKKIINPESNPKSINDQIAKLAVQDTVLLICELLNNNTSDIISCTRNFKVSIEVTTDNIKYIEVIGNTVLSNSIFDE</sequence>